<dbReference type="InterPro" id="IPR002881">
    <property type="entry name" value="DUF58"/>
</dbReference>
<protein>
    <submittedName>
        <fullName evidence="3">DUF58 domain-containing protein</fullName>
    </submittedName>
</protein>
<dbReference type="AlphaFoldDB" id="A0A411YJ74"/>
<keyword evidence="1" id="KW-0472">Membrane</keyword>
<dbReference type="OrthoDB" id="845740at2"/>
<keyword evidence="1" id="KW-1133">Transmembrane helix</keyword>
<name>A0A411YJ74_9ACTN</name>
<feature type="transmembrane region" description="Helical" evidence="1">
    <location>
        <begin position="12"/>
        <end position="32"/>
    </location>
</feature>
<keyword evidence="1" id="KW-0812">Transmembrane</keyword>
<evidence type="ECO:0000313" key="3">
    <source>
        <dbReference type="EMBL" id="QBI21201.1"/>
    </source>
</evidence>
<evidence type="ECO:0000256" key="1">
    <source>
        <dbReference type="SAM" id="Phobius"/>
    </source>
</evidence>
<dbReference type="Pfam" id="PF01882">
    <property type="entry name" value="DUF58"/>
    <property type="match status" value="1"/>
</dbReference>
<dbReference type="PANTHER" id="PTHR33608:SF3">
    <property type="entry name" value="SLR2013 PROTEIN"/>
    <property type="match status" value="1"/>
</dbReference>
<evidence type="ECO:0000259" key="2">
    <source>
        <dbReference type="Pfam" id="PF01882"/>
    </source>
</evidence>
<keyword evidence="4" id="KW-1185">Reference proteome</keyword>
<dbReference type="Proteomes" id="UP000291469">
    <property type="component" value="Chromosome"/>
</dbReference>
<dbReference type="RefSeq" id="WP_131156194.1">
    <property type="nucleotide sequence ID" value="NZ_CP036402.1"/>
</dbReference>
<evidence type="ECO:0000313" key="4">
    <source>
        <dbReference type="Proteomes" id="UP000291469"/>
    </source>
</evidence>
<gene>
    <name evidence="3" type="ORF">ER308_17580</name>
</gene>
<accession>A0A411YJ74</accession>
<dbReference type="PANTHER" id="PTHR33608">
    <property type="entry name" value="BLL2464 PROTEIN"/>
    <property type="match status" value="1"/>
</dbReference>
<feature type="domain" description="DUF58" evidence="2">
    <location>
        <begin position="181"/>
        <end position="366"/>
    </location>
</feature>
<dbReference type="SUPFAM" id="SSF53300">
    <property type="entry name" value="vWA-like"/>
    <property type="match status" value="1"/>
</dbReference>
<sequence>MGAVTDVAWLTWWPAPLGLSLVLVGIAVIDAARAPDPARLSVSRELPPVLTLEAEGRIVWRVHNPVGHRVRTGIADALQPSLRAGRRRVSFELPPHGRGGMETRIRPERRGRFELGPLTVRVYGRLGLAARQATQHVPGELRVYPPLRSRNVAEQKLRSAQLRTGLRLAQGAGAGTEFEALREYTRDDEFRHIDWAATARVGKPIVRTFRPERNQTVLVLVDSGRTMAGQLALPDGRARLSRGDPWTVPRLDHAMDGALALTRVATGLGDAVGLVAFADRVRAVLPPRGHNDQLQRVAAALHTVDPVLDESDYRGAFVEALARFPRRALLVVLTELAEEPMAATLLPALPLVARDHLVVVAGIRDPEVTTWARMRPDDADGAYRKAAAAAAIDERRRSAARLRGAGARVVDATPDELAARLADVYLDTKLAGRL</sequence>
<dbReference type="InterPro" id="IPR036465">
    <property type="entry name" value="vWFA_dom_sf"/>
</dbReference>
<reference evidence="3 4" key="1">
    <citation type="submission" date="2019-01" db="EMBL/GenBank/DDBJ databases">
        <title>Egibacter rhizosphaerae EGI 80759T.</title>
        <authorList>
            <person name="Chen D.-D."/>
            <person name="Tian Y."/>
            <person name="Jiao J.-Y."/>
            <person name="Zhang X.-T."/>
            <person name="Zhang Y.-G."/>
            <person name="Zhang Y."/>
            <person name="Xiao M."/>
            <person name="Shu W.-S."/>
            <person name="Li W.-J."/>
        </authorList>
    </citation>
    <scope>NUCLEOTIDE SEQUENCE [LARGE SCALE GENOMIC DNA]</scope>
    <source>
        <strain evidence="3 4">EGI 80759</strain>
    </source>
</reference>
<organism evidence="3 4">
    <name type="scientific">Egibacter rhizosphaerae</name>
    <dbReference type="NCBI Taxonomy" id="1670831"/>
    <lineage>
        <taxon>Bacteria</taxon>
        <taxon>Bacillati</taxon>
        <taxon>Actinomycetota</taxon>
        <taxon>Nitriliruptoria</taxon>
        <taxon>Egibacterales</taxon>
        <taxon>Egibacteraceae</taxon>
        <taxon>Egibacter</taxon>
    </lineage>
</organism>
<dbReference type="KEGG" id="erz:ER308_17580"/>
<proteinExistence type="predicted"/>
<dbReference type="EMBL" id="CP036402">
    <property type="protein sequence ID" value="QBI21201.1"/>
    <property type="molecule type" value="Genomic_DNA"/>
</dbReference>